<evidence type="ECO:0000256" key="3">
    <source>
        <dbReference type="ARBA" id="ARBA00023027"/>
    </source>
</evidence>
<dbReference type="SUPFAM" id="SSF51735">
    <property type="entry name" value="NAD(P)-binding Rossmann-fold domains"/>
    <property type="match status" value="1"/>
</dbReference>
<keyword evidence="8" id="KW-1185">Reference proteome</keyword>
<evidence type="ECO:0000313" key="7">
    <source>
        <dbReference type="EMBL" id="ENW15516.1"/>
    </source>
</evidence>
<evidence type="ECO:0000259" key="6">
    <source>
        <dbReference type="Pfam" id="PF02826"/>
    </source>
</evidence>
<dbReference type="Pfam" id="PF00389">
    <property type="entry name" value="2-Hacid_dh"/>
    <property type="match status" value="1"/>
</dbReference>
<dbReference type="Gene3D" id="3.40.50.720">
    <property type="entry name" value="NAD(P)-binding Rossmann-like Domain"/>
    <property type="match status" value="2"/>
</dbReference>
<dbReference type="GO" id="GO:0051287">
    <property type="term" value="F:NAD binding"/>
    <property type="evidence" value="ECO:0007669"/>
    <property type="project" value="InterPro"/>
</dbReference>
<accession>N9GEC7</accession>
<evidence type="ECO:0000256" key="1">
    <source>
        <dbReference type="ARBA" id="ARBA00005854"/>
    </source>
</evidence>
<dbReference type="InterPro" id="IPR006139">
    <property type="entry name" value="D-isomer_2_OHA_DH_cat_dom"/>
</dbReference>
<dbReference type="Pfam" id="PF02826">
    <property type="entry name" value="2-Hacid_dh_C"/>
    <property type="match status" value="1"/>
</dbReference>
<sequence length="334" mass="37208">MAAYAVVGNGKLRMKKVVVFSQIDQDVLARLQQSYQVVVLNPKLGDINEQIRTEVVDADAMIGVGRLLNESNLAPAQKLKIISTVSVGYDNYDVEYLNQRKIWLANTPHVLTETTADLAFSLLLSAARKIPQLDSWTKQGQWKRTVPIDQFGVDVFGKTLGIIGLGHIGAAIARRGFYGFNMNILYHNRREKIEVAQAVNAQYRELDQLLQQSDFVVVAVDLNSESKALIGEAQFDLMQKHAVFVNIARGSVVDEDALIQALQQNKIFAAGLDVYAKEPLQDSPLFELANVVTAPHIGSATLETRQKMVNLAYQNLIDALEDRVPRYLVNPKFE</sequence>
<feature type="domain" description="D-isomer specific 2-hydroxyacid dehydrogenase catalytic" evidence="5">
    <location>
        <begin position="17"/>
        <end position="330"/>
    </location>
</feature>
<name>N9GEC7_ACIHA</name>
<dbReference type="FunFam" id="3.40.50.720:FF:000462">
    <property type="entry name" value="Glyoxylate reductase (NADP+)"/>
    <property type="match status" value="1"/>
</dbReference>
<dbReference type="EMBL" id="APQQ01000032">
    <property type="protein sequence ID" value="ENW15516.1"/>
    <property type="molecule type" value="Genomic_DNA"/>
</dbReference>
<keyword evidence="2 4" id="KW-0560">Oxidoreductase</keyword>
<dbReference type="InterPro" id="IPR050223">
    <property type="entry name" value="D-isomer_2-hydroxyacid_DH"/>
</dbReference>
<protein>
    <submittedName>
        <fullName evidence="7">Uncharacterized protein</fullName>
    </submittedName>
</protein>
<evidence type="ECO:0000313" key="8">
    <source>
        <dbReference type="Proteomes" id="UP000017667"/>
    </source>
</evidence>
<reference evidence="7 8" key="1">
    <citation type="submission" date="2013-02" db="EMBL/GenBank/DDBJ databases">
        <title>The Genome Sequence of Acinetobacter haemolyticus CIP 64.3.</title>
        <authorList>
            <consortium name="The Broad Institute Genome Sequencing Platform"/>
            <consortium name="The Broad Institute Genome Sequencing Center for Infectious Disease"/>
            <person name="Cerqueira G."/>
            <person name="Feldgarden M."/>
            <person name="Courvalin P."/>
            <person name="Perichon B."/>
            <person name="Grillot-Courvalin C."/>
            <person name="Clermont D."/>
            <person name="Rocha E."/>
            <person name="Yoon E.-J."/>
            <person name="Nemec A."/>
            <person name="Walker B."/>
            <person name="Young S.K."/>
            <person name="Zeng Q."/>
            <person name="Gargeya S."/>
            <person name="Fitzgerald M."/>
            <person name="Haas B."/>
            <person name="Abouelleil A."/>
            <person name="Alvarado L."/>
            <person name="Arachchi H.M."/>
            <person name="Berlin A.M."/>
            <person name="Chapman S.B."/>
            <person name="Dewar J."/>
            <person name="Goldberg J."/>
            <person name="Griggs A."/>
            <person name="Gujja S."/>
            <person name="Hansen M."/>
            <person name="Howarth C."/>
            <person name="Imamovic A."/>
            <person name="Larimer J."/>
            <person name="McCowan C."/>
            <person name="Murphy C."/>
            <person name="Neiman D."/>
            <person name="Pearson M."/>
            <person name="Priest M."/>
            <person name="Roberts A."/>
            <person name="Saif S."/>
            <person name="Shea T."/>
            <person name="Sisk P."/>
            <person name="Sykes S."/>
            <person name="Wortman J."/>
            <person name="Nusbaum C."/>
            <person name="Birren B."/>
        </authorList>
    </citation>
    <scope>NUCLEOTIDE SEQUENCE [LARGE SCALE GENOMIC DNA]</scope>
    <source>
        <strain evidence="7 8">CIP 64.3</strain>
    </source>
</reference>
<dbReference type="GO" id="GO:0005829">
    <property type="term" value="C:cytosol"/>
    <property type="evidence" value="ECO:0007669"/>
    <property type="project" value="TreeGrafter"/>
</dbReference>
<proteinExistence type="inferred from homology"/>
<dbReference type="InterPro" id="IPR006140">
    <property type="entry name" value="D-isomer_DH_NAD-bd"/>
</dbReference>
<dbReference type="GO" id="GO:0030267">
    <property type="term" value="F:glyoxylate reductase (NADPH) activity"/>
    <property type="evidence" value="ECO:0007669"/>
    <property type="project" value="TreeGrafter"/>
</dbReference>
<dbReference type="AlphaFoldDB" id="N9GEC7"/>
<comment type="caution">
    <text evidence="7">The sequence shown here is derived from an EMBL/GenBank/DDBJ whole genome shotgun (WGS) entry which is preliminary data.</text>
</comment>
<dbReference type="InterPro" id="IPR036291">
    <property type="entry name" value="NAD(P)-bd_dom_sf"/>
</dbReference>
<gene>
    <name evidence="7" type="ORF">F927_03251</name>
</gene>
<evidence type="ECO:0000256" key="2">
    <source>
        <dbReference type="ARBA" id="ARBA00023002"/>
    </source>
</evidence>
<dbReference type="PANTHER" id="PTHR10996">
    <property type="entry name" value="2-HYDROXYACID DEHYDROGENASE-RELATED"/>
    <property type="match status" value="1"/>
</dbReference>
<dbReference type="GO" id="GO:0016618">
    <property type="term" value="F:hydroxypyruvate reductase [NAD(P)H] activity"/>
    <property type="evidence" value="ECO:0007669"/>
    <property type="project" value="TreeGrafter"/>
</dbReference>
<keyword evidence="3" id="KW-0520">NAD</keyword>
<dbReference type="Proteomes" id="UP000017667">
    <property type="component" value="Unassembled WGS sequence"/>
</dbReference>
<evidence type="ECO:0000259" key="5">
    <source>
        <dbReference type="Pfam" id="PF00389"/>
    </source>
</evidence>
<dbReference type="PANTHER" id="PTHR10996:SF283">
    <property type="entry name" value="GLYOXYLATE_HYDROXYPYRUVATE REDUCTASE B"/>
    <property type="match status" value="1"/>
</dbReference>
<dbReference type="InterPro" id="IPR029752">
    <property type="entry name" value="D-isomer_DH_CS1"/>
</dbReference>
<evidence type="ECO:0000256" key="4">
    <source>
        <dbReference type="RuleBase" id="RU003719"/>
    </source>
</evidence>
<comment type="similarity">
    <text evidence="1 4">Belongs to the D-isomer specific 2-hydroxyacid dehydrogenase family.</text>
</comment>
<feature type="domain" description="D-isomer specific 2-hydroxyacid dehydrogenase NAD-binding" evidence="6">
    <location>
        <begin position="120"/>
        <end position="298"/>
    </location>
</feature>
<dbReference type="SUPFAM" id="SSF52283">
    <property type="entry name" value="Formate/glycerate dehydrogenase catalytic domain-like"/>
    <property type="match status" value="1"/>
</dbReference>
<dbReference type="CDD" id="cd05301">
    <property type="entry name" value="GDH"/>
    <property type="match status" value="1"/>
</dbReference>
<dbReference type="PATRIC" id="fig|1217659.3.peg.3197"/>
<dbReference type="PROSITE" id="PS00065">
    <property type="entry name" value="D_2_HYDROXYACID_DH_1"/>
    <property type="match status" value="1"/>
</dbReference>
<organism evidence="7 8">
    <name type="scientific">Acinetobacter haemolyticus CIP 64.3 = MTCC 9819</name>
    <dbReference type="NCBI Taxonomy" id="1217659"/>
    <lineage>
        <taxon>Bacteria</taxon>
        <taxon>Pseudomonadati</taxon>
        <taxon>Pseudomonadota</taxon>
        <taxon>Gammaproteobacteria</taxon>
        <taxon>Moraxellales</taxon>
        <taxon>Moraxellaceae</taxon>
        <taxon>Acinetobacter</taxon>
    </lineage>
</organism>
<dbReference type="HOGENOM" id="CLU_019796_1_2_6"/>